<gene>
    <name evidence="1" type="ORF">HDA36_005365</name>
</gene>
<accession>A0A7W8QRC5</accession>
<evidence type="ECO:0000313" key="2">
    <source>
        <dbReference type="Proteomes" id="UP000572635"/>
    </source>
</evidence>
<dbReference type="EMBL" id="JACHDB010000002">
    <property type="protein sequence ID" value="MBB5435217.1"/>
    <property type="molecule type" value="Genomic_DNA"/>
</dbReference>
<evidence type="ECO:0000313" key="1">
    <source>
        <dbReference type="EMBL" id="MBB5435217.1"/>
    </source>
</evidence>
<sequence>MPEFAMPGFPEAFRAHTERAHLRPITLALAHVKGPGAAVVYDTANHAFLANVPGEPAPLEPHQVIVFGHADLAEEMARGEVQEATIGELAAALTTQAHAYLAEWADMENLAALGPARRLRAELDRRHYRPHRRACLLGEGARTEFYTSMHAAHLTLAITRPAPREAGAPLQVGLCDLGRRVASWDLPATDEAAKTAAAITQAVNDYRAR</sequence>
<proteinExistence type="predicted"/>
<dbReference type="RefSeq" id="WP_184397877.1">
    <property type="nucleotide sequence ID" value="NZ_BAAAJD010000117.1"/>
</dbReference>
<dbReference type="AlphaFoldDB" id="A0A7W8QRC5"/>
<keyword evidence="2" id="KW-1185">Reference proteome</keyword>
<dbReference type="Proteomes" id="UP000572635">
    <property type="component" value="Unassembled WGS sequence"/>
</dbReference>
<comment type="caution">
    <text evidence="1">The sequence shown here is derived from an EMBL/GenBank/DDBJ whole genome shotgun (WGS) entry which is preliminary data.</text>
</comment>
<reference evidence="1 2" key="1">
    <citation type="submission" date="2020-08" db="EMBL/GenBank/DDBJ databases">
        <title>Sequencing the genomes of 1000 actinobacteria strains.</title>
        <authorList>
            <person name="Klenk H.-P."/>
        </authorList>
    </citation>
    <scope>NUCLEOTIDE SEQUENCE [LARGE SCALE GENOMIC DNA]</scope>
    <source>
        <strain evidence="1 2">DSM 44551</strain>
    </source>
</reference>
<protein>
    <submittedName>
        <fullName evidence="1">Uncharacterized protein</fullName>
    </submittedName>
</protein>
<organism evidence="1 2">
    <name type="scientific">Nocardiopsis composta</name>
    <dbReference type="NCBI Taxonomy" id="157465"/>
    <lineage>
        <taxon>Bacteria</taxon>
        <taxon>Bacillati</taxon>
        <taxon>Actinomycetota</taxon>
        <taxon>Actinomycetes</taxon>
        <taxon>Streptosporangiales</taxon>
        <taxon>Nocardiopsidaceae</taxon>
        <taxon>Nocardiopsis</taxon>
    </lineage>
</organism>
<name>A0A7W8QRC5_9ACTN</name>